<evidence type="ECO:0000256" key="4">
    <source>
        <dbReference type="ARBA" id="ARBA00022691"/>
    </source>
</evidence>
<dbReference type="GO" id="GO:0009307">
    <property type="term" value="P:DNA restriction-modification system"/>
    <property type="evidence" value="ECO:0007669"/>
    <property type="project" value="UniProtKB-KW"/>
</dbReference>
<keyword evidence="3 10" id="KW-0808">Transferase</keyword>
<evidence type="ECO:0000313" key="11">
    <source>
        <dbReference type="Proteomes" id="UP000557717"/>
    </source>
</evidence>
<dbReference type="InterPro" id="IPR002941">
    <property type="entry name" value="DNA_methylase_N4/N6"/>
</dbReference>
<evidence type="ECO:0000313" key="10">
    <source>
        <dbReference type="EMBL" id="MBB5350690.1"/>
    </source>
</evidence>
<keyword evidence="2 10" id="KW-0489">Methyltransferase</keyword>
<accession>A0A840V9R1</accession>
<reference evidence="10 11" key="1">
    <citation type="submission" date="2020-08" db="EMBL/GenBank/DDBJ databases">
        <title>Genomic Encyclopedia of Type Strains, Phase IV (KMG-IV): sequencing the most valuable type-strain genomes for metagenomic binning, comparative biology and taxonomic classification.</title>
        <authorList>
            <person name="Goeker M."/>
        </authorList>
    </citation>
    <scope>NUCLEOTIDE SEQUENCE [LARGE SCALE GENOMIC DNA]</scope>
    <source>
        <strain evidence="10 11">YC6886</strain>
    </source>
</reference>
<comment type="catalytic activity">
    <reaction evidence="7">
        <text>a 2'-deoxycytidine in DNA + S-adenosyl-L-methionine = an N(4)-methyl-2'-deoxycytidine in DNA + S-adenosyl-L-homocysteine + H(+)</text>
        <dbReference type="Rhea" id="RHEA:16857"/>
        <dbReference type="Rhea" id="RHEA-COMP:11369"/>
        <dbReference type="Rhea" id="RHEA-COMP:13674"/>
        <dbReference type="ChEBI" id="CHEBI:15378"/>
        <dbReference type="ChEBI" id="CHEBI:57856"/>
        <dbReference type="ChEBI" id="CHEBI:59789"/>
        <dbReference type="ChEBI" id="CHEBI:85452"/>
        <dbReference type="ChEBI" id="CHEBI:137933"/>
        <dbReference type="EC" id="2.1.1.113"/>
    </reaction>
</comment>
<evidence type="ECO:0000256" key="5">
    <source>
        <dbReference type="ARBA" id="ARBA00022747"/>
    </source>
</evidence>
<evidence type="ECO:0000256" key="3">
    <source>
        <dbReference type="ARBA" id="ARBA00022679"/>
    </source>
</evidence>
<name>A0A840V9R1_9BACT</name>
<dbReference type="PROSITE" id="PS00093">
    <property type="entry name" value="N4_MTASE"/>
    <property type="match status" value="1"/>
</dbReference>
<dbReference type="AlphaFoldDB" id="A0A840V9R1"/>
<gene>
    <name evidence="10" type="ORF">HNR46_000918</name>
</gene>
<proteinExistence type="inferred from homology"/>
<dbReference type="GO" id="GO:0008170">
    <property type="term" value="F:N-methyltransferase activity"/>
    <property type="evidence" value="ECO:0007669"/>
    <property type="project" value="InterPro"/>
</dbReference>
<keyword evidence="11" id="KW-1185">Reference proteome</keyword>
<dbReference type="GO" id="GO:0032259">
    <property type="term" value="P:methylation"/>
    <property type="evidence" value="ECO:0007669"/>
    <property type="project" value="UniProtKB-KW"/>
</dbReference>
<dbReference type="EMBL" id="JACHFD010000003">
    <property type="protein sequence ID" value="MBB5350690.1"/>
    <property type="molecule type" value="Genomic_DNA"/>
</dbReference>
<evidence type="ECO:0000256" key="1">
    <source>
        <dbReference type="ARBA" id="ARBA00010203"/>
    </source>
</evidence>
<comment type="similarity">
    <text evidence="1">Belongs to the N(4)/N(6)-methyltransferase family. N(4) subfamily.</text>
</comment>
<protein>
    <recommendedName>
        <fullName evidence="8">Methyltransferase</fullName>
        <ecNumber evidence="8">2.1.1.-</ecNumber>
    </recommendedName>
</protein>
<dbReference type="EC" id="2.1.1.-" evidence="8"/>
<dbReference type="PRINTS" id="PR00508">
    <property type="entry name" value="S21N4MTFRASE"/>
</dbReference>
<keyword evidence="5" id="KW-0680">Restriction system</keyword>
<organism evidence="10 11">
    <name type="scientific">Haloferula luteola</name>
    <dbReference type="NCBI Taxonomy" id="595692"/>
    <lineage>
        <taxon>Bacteria</taxon>
        <taxon>Pseudomonadati</taxon>
        <taxon>Verrucomicrobiota</taxon>
        <taxon>Verrucomicrobiia</taxon>
        <taxon>Verrucomicrobiales</taxon>
        <taxon>Verrucomicrobiaceae</taxon>
        <taxon>Haloferula</taxon>
    </lineage>
</organism>
<dbReference type="Proteomes" id="UP000557717">
    <property type="component" value="Unassembled WGS sequence"/>
</dbReference>
<dbReference type="InterPro" id="IPR001091">
    <property type="entry name" value="RM_Methyltransferase"/>
</dbReference>
<keyword evidence="6" id="KW-0238">DNA-binding</keyword>
<comment type="caution">
    <text evidence="10">The sequence shown here is derived from an EMBL/GenBank/DDBJ whole genome shotgun (WGS) entry which is preliminary data.</text>
</comment>
<evidence type="ECO:0000256" key="7">
    <source>
        <dbReference type="ARBA" id="ARBA00049120"/>
    </source>
</evidence>
<dbReference type="SUPFAM" id="SSF53335">
    <property type="entry name" value="S-adenosyl-L-methionine-dependent methyltransferases"/>
    <property type="match status" value="1"/>
</dbReference>
<evidence type="ECO:0000259" key="9">
    <source>
        <dbReference type="Pfam" id="PF01555"/>
    </source>
</evidence>
<dbReference type="Pfam" id="PF01555">
    <property type="entry name" value="N6_N4_Mtase"/>
    <property type="match status" value="1"/>
</dbReference>
<evidence type="ECO:0000256" key="2">
    <source>
        <dbReference type="ARBA" id="ARBA00022603"/>
    </source>
</evidence>
<evidence type="ECO:0000256" key="6">
    <source>
        <dbReference type="ARBA" id="ARBA00023125"/>
    </source>
</evidence>
<dbReference type="Gene3D" id="3.40.50.150">
    <property type="entry name" value="Vaccinia Virus protein VP39"/>
    <property type="match status" value="1"/>
</dbReference>
<evidence type="ECO:0000256" key="8">
    <source>
        <dbReference type="RuleBase" id="RU362026"/>
    </source>
</evidence>
<sequence>MKPTLLHGDCLKVLPSLEAESQDLVVTSPPYNLGIAYRSFDDTAKREDFLDWCRQWAAELKRVLHPQGSFFLNVGAAPSNPLFPHQVLLALTEELFVLQNTFHWIKSITVQTRSGESISAGHFKPINSKRYVNDCHEYVFHLTKNGNVPLDRRGAGVPYQDKSNISRWGHTGGQDLRCRGNAWFIPYETIQSRDKERPHPATFPVALVEQCIRIHGQGEDTRLLDPFLGIGTSAVAAHRMNLNAFTGIELDEHYLAVARERLETLI</sequence>
<dbReference type="RefSeq" id="WP_184016192.1">
    <property type="nucleotide sequence ID" value="NZ_JACHFD010000003.1"/>
</dbReference>
<keyword evidence="4" id="KW-0949">S-adenosyl-L-methionine</keyword>
<dbReference type="GO" id="GO:0015667">
    <property type="term" value="F:site-specific DNA-methyltransferase (cytosine-N4-specific) activity"/>
    <property type="evidence" value="ECO:0007669"/>
    <property type="project" value="UniProtKB-EC"/>
</dbReference>
<dbReference type="InterPro" id="IPR029063">
    <property type="entry name" value="SAM-dependent_MTases_sf"/>
</dbReference>
<dbReference type="InterPro" id="IPR017985">
    <property type="entry name" value="MeTrfase_CN4_CS"/>
</dbReference>
<dbReference type="GO" id="GO:0003677">
    <property type="term" value="F:DNA binding"/>
    <property type="evidence" value="ECO:0007669"/>
    <property type="project" value="UniProtKB-KW"/>
</dbReference>
<feature type="domain" description="DNA methylase N-4/N-6" evidence="9">
    <location>
        <begin position="23"/>
        <end position="259"/>
    </location>
</feature>